<dbReference type="EMBL" id="JARGDH010000002">
    <property type="protein sequence ID" value="KAL0275644.1"/>
    <property type="molecule type" value="Genomic_DNA"/>
</dbReference>
<dbReference type="InterPro" id="IPR002126">
    <property type="entry name" value="Cadherin-like_dom"/>
</dbReference>
<dbReference type="FunFam" id="2.60.40.60:FF:000033">
    <property type="entry name" value="FAT atypical cadherin 1"/>
    <property type="match status" value="1"/>
</dbReference>
<dbReference type="SMART" id="SM00112">
    <property type="entry name" value="CA"/>
    <property type="match status" value="12"/>
</dbReference>
<feature type="compositionally biased region" description="Basic and acidic residues" evidence="15">
    <location>
        <begin position="1488"/>
        <end position="1497"/>
    </location>
</feature>
<keyword evidence="8" id="KW-0130">Cell adhesion</keyword>
<keyword evidence="3" id="KW-0245">EGF-like domain</keyword>
<dbReference type="FunFam" id="2.60.40.60:FF:000118">
    <property type="entry name" value="protocadherin Fat 4"/>
    <property type="match status" value="3"/>
</dbReference>
<dbReference type="PROSITE" id="PS00232">
    <property type="entry name" value="CADHERIN_1"/>
    <property type="match status" value="5"/>
</dbReference>
<dbReference type="CDD" id="cd11304">
    <property type="entry name" value="Cadherin_repeat"/>
    <property type="match status" value="12"/>
</dbReference>
<evidence type="ECO:0000256" key="1">
    <source>
        <dbReference type="ARBA" id="ARBA00004251"/>
    </source>
</evidence>
<feature type="domain" description="Cadherin" evidence="17">
    <location>
        <begin position="964"/>
        <end position="1067"/>
    </location>
</feature>
<dbReference type="PANTHER" id="PTHR24028">
    <property type="entry name" value="CADHERIN-87A"/>
    <property type="match status" value="1"/>
</dbReference>
<feature type="domain" description="Cadherin" evidence="17">
    <location>
        <begin position="1179"/>
        <end position="1287"/>
    </location>
</feature>
<keyword evidence="9 16" id="KW-1133">Transmembrane helix</keyword>
<dbReference type="InterPro" id="IPR020894">
    <property type="entry name" value="Cadherin_CS"/>
</dbReference>
<keyword evidence="5" id="KW-0732">Signal</keyword>
<feature type="domain" description="Cadherin" evidence="17">
    <location>
        <begin position="71"/>
        <end position="166"/>
    </location>
</feature>
<evidence type="ECO:0000256" key="10">
    <source>
        <dbReference type="ARBA" id="ARBA00023136"/>
    </source>
</evidence>
<evidence type="ECO:0000256" key="13">
    <source>
        <dbReference type="ARBA" id="ARBA00059331"/>
    </source>
</evidence>
<feature type="region of interest" description="Disordered" evidence="15">
    <location>
        <begin position="1451"/>
        <end position="1497"/>
    </location>
</feature>
<feature type="transmembrane region" description="Helical" evidence="16">
    <location>
        <begin position="28"/>
        <end position="48"/>
    </location>
</feature>
<evidence type="ECO:0000256" key="12">
    <source>
        <dbReference type="ARBA" id="ARBA00023180"/>
    </source>
</evidence>
<dbReference type="GO" id="GO:0005509">
    <property type="term" value="F:calcium ion binding"/>
    <property type="evidence" value="ECO:0007669"/>
    <property type="project" value="UniProtKB-UniRule"/>
</dbReference>
<feature type="domain" description="Cadherin" evidence="17">
    <location>
        <begin position="1290"/>
        <end position="1397"/>
    </location>
</feature>
<dbReference type="Pfam" id="PF00028">
    <property type="entry name" value="Cadherin"/>
    <property type="match status" value="9"/>
</dbReference>
<keyword evidence="10 16" id="KW-0472">Membrane</keyword>
<dbReference type="PANTHER" id="PTHR24028:SF310">
    <property type="entry name" value="NEURAL-CADHERIN-LIKE PROTEIN"/>
    <property type="match status" value="1"/>
</dbReference>
<evidence type="ECO:0000259" key="17">
    <source>
        <dbReference type="PROSITE" id="PS50268"/>
    </source>
</evidence>
<dbReference type="PROSITE" id="PS50268">
    <property type="entry name" value="CADHERIN_2"/>
    <property type="match status" value="12"/>
</dbReference>
<dbReference type="InterPro" id="IPR050174">
    <property type="entry name" value="Protocadherin/Cadherin-CA"/>
</dbReference>
<feature type="domain" description="Cadherin" evidence="17">
    <location>
        <begin position="167"/>
        <end position="275"/>
    </location>
</feature>
<evidence type="ECO:0000256" key="7">
    <source>
        <dbReference type="ARBA" id="ARBA00022837"/>
    </source>
</evidence>
<keyword evidence="2" id="KW-1003">Cell membrane</keyword>
<feature type="domain" description="Cadherin" evidence="17">
    <location>
        <begin position="284"/>
        <end position="385"/>
    </location>
</feature>
<keyword evidence="7 14" id="KW-0106">Calcium</keyword>
<evidence type="ECO:0000256" key="5">
    <source>
        <dbReference type="ARBA" id="ARBA00022729"/>
    </source>
</evidence>
<dbReference type="FunFam" id="2.60.40.60:FF:000345">
    <property type="entry name" value="Cadherin 2"/>
    <property type="match status" value="1"/>
</dbReference>
<evidence type="ECO:0000256" key="8">
    <source>
        <dbReference type="ARBA" id="ARBA00022889"/>
    </source>
</evidence>
<dbReference type="GO" id="GO:0001736">
    <property type="term" value="P:establishment of planar polarity"/>
    <property type="evidence" value="ECO:0007669"/>
    <property type="project" value="UniProtKB-ARBA"/>
</dbReference>
<evidence type="ECO:0000256" key="16">
    <source>
        <dbReference type="SAM" id="Phobius"/>
    </source>
</evidence>
<evidence type="ECO:0000256" key="14">
    <source>
        <dbReference type="PROSITE-ProRule" id="PRU00043"/>
    </source>
</evidence>
<dbReference type="FunFam" id="2.60.40.60:FF:000039">
    <property type="entry name" value="FAT atypical cadherin 3"/>
    <property type="match status" value="1"/>
</dbReference>
<proteinExistence type="predicted"/>
<dbReference type="GO" id="GO:0030154">
    <property type="term" value="P:cell differentiation"/>
    <property type="evidence" value="ECO:0007669"/>
    <property type="project" value="UniProtKB-ARBA"/>
</dbReference>
<dbReference type="SUPFAM" id="SSF49313">
    <property type="entry name" value="Cadherin-like"/>
    <property type="match status" value="12"/>
</dbReference>
<evidence type="ECO:0000256" key="4">
    <source>
        <dbReference type="ARBA" id="ARBA00022692"/>
    </source>
</evidence>
<evidence type="ECO:0000256" key="11">
    <source>
        <dbReference type="ARBA" id="ARBA00023157"/>
    </source>
</evidence>
<comment type="subcellular location">
    <subcellularLocation>
        <location evidence="1">Cell membrane</location>
        <topology evidence="1">Single-pass type I membrane protein</topology>
    </subcellularLocation>
</comment>
<evidence type="ECO:0000256" key="2">
    <source>
        <dbReference type="ARBA" id="ARBA00022475"/>
    </source>
</evidence>
<dbReference type="GO" id="GO:0048513">
    <property type="term" value="P:animal organ development"/>
    <property type="evidence" value="ECO:0007669"/>
    <property type="project" value="UniProtKB-ARBA"/>
</dbReference>
<name>A0AAW2I0F0_9NEOP</name>
<dbReference type="PRINTS" id="PR00205">
    <property type="entry name" value="CADHERIN"/>
</dbReference>
<evidence type="ECO:0000256" key="15">
    <source>
        <dbReference type="SAM" id="MobiDB-lite"/>
    </source>
</evidence>
<protein>
    <recommendedName>
        <fullName evidence="17">Cadherin domain-containing protein</fullName>
    </recommendedName>
</protein>
<dbReference type="GO" id="GO:0048731">
    <property type="term" value="P:system development"/>
    <property type="evidence" value="ECO:0007669"/>
    <property type="project" value="UniProtKB-ARBA"/>
</dbReference>
<evidence type="ECO:0000313" key="18">
    <source>
        <dbReference type="EMBL" id="KAL0275644.1"/>
    </source>
</evidence>
<comment type="caution">
    <text evidence="18">The sequence shown here is derived from an EMBL/GenBank/DDBJ whole genome shotgun (WGS) entry which is preliminary data.</text>
</comment>
<keyword evidence="4 16" id="KW-0812">Transmembrane</keyword>
<sequence>MPRAKRRENGSEDDAAPEQEVKGRRGPAAASALLLTLLTVGIGVAHGYTNHPPRFLIDGQTEIVLRLKEGNETPAGSLIYRLRGYDADGDPLTFGVREVIGNEILRIEKVGDVEANIYLKKELDRETKDEYGLVLTLTDGHLGEGNFITQSMLILVEDVNDNEPIFKPYQSTVTIPENSPPGIVTTVEATDQDEGTYGQVVYQLQELDGDDDVFSISTVNGKGVIRLVGELDYEKKFLYQLRILAMDRSNNERVNTGTAAILVKVEDVEDQLPEFLVASPVTRISEDAPIGSAVLRVRAVDGDRGVNNPITYEITKGAQGVFEIDANYGIIYTVQKLDRESPTNNNGAYIVEITAREVSKVTPVPSVKTEVTVIVTDVNDEIPMFRSEKYEAEINENSQINAPVTFLNNARPEVYDHDQGNNGTFHMFLDGDRGIFEVTPSTGINEASFHIRVKDPSQIDYEKLTFLNFTLIAKESVPNNPKYSLVSVTVYIRDMNDNVPEFVHEMYELSIPENSRYGTTVATVQAFDQDSGNYGTEGIRYTSLGGSTADYLSLDPVTGVITVKSEGPLFDREVIDRHYLTVEAADDLGRGNRNTVQLIINVEDVNDNAPAFVQSRYEARLLENQLNFETPLILEAHDKDLNGTKNSQIRYSIASGDGHANFTIDPHFGLLQPLHHVDFEELSSREGTSTGSIPITLVVRAADLGTPSLSSEVLVVVHVLDMNDHAPLFEQSRYDRSVPEDLRPGSTVIQVRATDGDASSPNNDVIYRIQKGAKDKFVIDPVSGVVTLAAGASLDPDLTDPPTTQYFLTVVALDGGIGVDQLQSTADINITVTDVNNKPPVFRDPGTIRIKENMNVGEYVYRLVATDQDAQPILRYRIDWNHTEARNEEGTIIRSSDANYVDLFELDPMDGTLRVKRQIDREKVEIIRLSVLCEDLAASKEEQIARAILTIIIEDENDNNPVFRKPFYRRSITENSKNGVVIANVVADDNDKNRSITYSLEGSKAITGLVHLDAETGEILVANRIDHEMTPWLNFTVRATDSGYPQRSSLVEVFVQILDENDNNPYFVGDLGNITVREDAPIGTEIAKIEARDADSGEFGRITYLLDRISSQGKFHIHPETGSLTVADTLDRETTSSYLLVIEAWDNYQFGYSSSESRNAFKHVGVAVVDVNDEPPVFEPISGCVTITEFHDIRETVTVVKAHDNDDPFTPNGRIVFSVVKGNENNLFRIENVDHSSARIVATVPLKGFYGNYTLQVEARDMGMPPNRVLTEVPICVTDFNDNPPRFISPPQNVTVKVPENTTVGSPIIQVVASDSDIGANGAVRYRLKRDPVGSWKSFDIDEVTGVIRLKQQLDRERQKLYELRVEAHDLGTPTPLSSDLDLTIYVKNVNDFEPQFLVDEFHVNFTEHEAPGLERRILIETMDKDDVDELEEPANQVCFLHRRRKRSRILRPGAAQARTDGGEGAGSGGVRRTRAAGQGDGRLPPHAGEREFLRRD</sequence>
<dbReference type="GO" id="GO:0048589">
    <property type="term" value="P:developmental growth"/>
    <property type="evidence" value="ECO:0007669"/>
    <property type="project" value="UniProtKB-ARBA"/>
</dbReference>
<keyword evidence="11" id="KW-1015">Disulfide bond</keyword>
<comment type="function">
    <text evidence="13">Cadherins are calcium-dependent cell adhesion proteins. They preferentially interact with themselves in a homophilic manner in connecting cells.</text>
</comment>
<dbReference type="GO" id="GO:0007163">
    <property type="term" value="P:establishment or maintenance of cell polarity"/>
    <property type="evidence" value="ECO:0007669"/>
    <property type="project" value="UniProtKB-ARBA"/>
</dbReference>
<feature type="domain" description="Cadherin" evidence="17">
    <location>
        <begin position="613"/>
        <end position="729"/>
    </location>
</feature>
<dbReference type="Gene3D" id="2.60.40.60">
    <property type="entry name" value="Cadherins"/>
    <property type="match status" value="12"/>
</dbReference>
<dbReference type="InterPro" id="IPR015919">
    <property type="entry name" value="Cadherin-like_sf"/>
</dbReference>
<dbReference type="GO" id="GO:0005886">
    <property type="term" value="C:plasma membrane"/>
    <property type="evidence" value="ECO:0007669"/>
    <property type="project" value="UniProtKB-SubCell"/>
</dbReference>
<dbReference type="GO" id="GO:0007156">
    <property type="term" value="P:homophilic cell adhesion via plasma membrane adhesion molecules"/>
    <property type="evidence" value="ECO:0007669"/>
    <property type="project" value="InterPro"/>
</dbReference>
<dbReference type="FunFam" id="2.60.40.60:FF:000098">
    <property type="entry name" value="cadherin-23 isoform X1"/>
    <property type="match status" value="1"/>
</dbReference>
<feature type="domain" description="Cadherin" evidence="17">
    <location>
        <begin position="503"/>
        <end position="612"/>
    </location>
</feature>
<evidence type="ECO:0000256" key="9">
    <source>
        <dbReference type="ARBA" id="ARBA00022989"/>
    </source>
</evidence>
<feature type="domain" description="Cadherin" evidence="17">
    <location>
        <begin position="1074"/>
        <end position="1178"/>
    </location>
</feature>
<feature type="region of interest" description="Disordered" evidence="15">
    <location>
        <begin position="1"/>
        <end position="25"/>
    </location>
</feature>
<feature type="domain" description="Cadherin" evidence="17">
    <location>
        <begin position="386"/>
        <end position="502"/>
    </location>
</feature>
<reference evidence="18" key="1">
    <citation type="journal article" date="2024" name="Gigascience">
        <title>Chromosome-level genome of the poultry shaft louse Menopon gallinae provides insight into the host-switching and adaptive evolution of parasitic lice.</title>
        <authorList>
            <person name="Xu Y."/>
            <person name="Ma L."/>
            <person name="Liu S."/>
            <person name="Liang Y."/>
            <person name="Liu Q."/>
            <person name="He Z."/>
            <person name="Tian L."/>
            <person name="Duan Y."/>
            <person name="Cai W."/>
            <person name="Li H."/>
            <person name="Song F."/>
        </authorList>
    </citation>
    <scope>NUCLEOTIDE SEQUENCE</scope>
    <source>
        <strain evidence="18">Cailab_2023a</strain>
    </source>
</reference>
<evidence type="ECO:0000256" key="6">
    <source>
        <dbReference type="ARBA" id="ARBA00022737"/>
    </source>
</evidence>
<gene>
    <name evidence="18" type="ORF">PYX00_003440</name>
</gene>
<dbReference type="FunFam" id="2.60.40.60:FF:000168">
    <property type="entry name" value="Cadherin-related family member 2"/>
    <property type="match status" value="1"/>
</dbReference>
<organism evidence="18">
    <name type="scientific">Menopon gallinae</name>
    <name type="common">poultry shaft louse</name>
    <dbReference type="NCBI Taxonomy" id="328185"/>
    <lineage>
        <taxon>Eukaryota</taxon>
        <taxon>Metazoa</taxon>
        <taxon>Ecdysozoa</taxon>
        <taxon>Arthropoda</taxon>
        <taxon>Hexapoda</taxon>
        <taxon>Insecta</taxon>
        <taxon>Pterygota</taxon>
        <taxon>Neoptera</taxon>
        <taxon>Paraneoptera</taxon>
        <taxon>Psocodea</taxon>
        <taxon>Troctomorpha</taxon>
        <taxon>Phthiraptera</taxon>
        <taxon>Amblycera</taxon>
        <taxon>Menoponidae</taxon>
        <taxon>Menopon</taxon>
    </lineage>
</organism>
<keyword evidence="6" id="KW-0677">Repeat</keyword>
<feature type="domain" description="Cadherin" evidence="17">
    <location>
        <begin position="730"/>
        <end position="842"/>
    </location>
</feature>
<feature type="domain" description="Cadherin" evidence="17">
    <location>
        <begin position="842"/>
        <end position="963"/>
    </location>
</feature>
<keyword evidence="12" id="KW-0325">Glycoprotein</keyword>
<dbReference type="FunFam" id="2.60.40.60:FF:000124">
    <property type="entry name" value="Cadherin-related family member 1"/>
    <property type="match status" value="1"/>
</dbReference>
<accession>A0AAW2I0F0</accession>
<dbReference type="FunFam" id="2.60.40.60:FF:000382">
    <property type="entry name" value="Cadherin 23"/>
    <property type="match status" value="1"/>
</dbReference>
<evidence type="ECO:0000256" key="3">
    <source>
        <dbReference type="ARBA" id="ARBA00022536"/>
    </source>
</evidence>
<dbReference type="GO" id="GO:0008104">
    <property type="term" value="P:intracellular protein localization"/>
    <property type="evidence" value="ECO:0007669"/>
    <property type="project" value="UniProtKB-ARBA"/>
</dbReference>